<gene>
    <name evidence="5" type="ORF">RYX45_14310</name>
</gene>
<dbReference type="Pfam" id="PF14449">
    <property type="entry name" value="PT-TG"/>
    <property type="match status" value="1"/>
</dbReference>
<evidence type="ECO:0000259" key="4">
    <source>
        <dbReference type="PROSITE" id="PS51756"/>
    </source>
</evidence>
<dbReference type="InterPro" id="IPR027797">
    <property type="entry name" value="PT-TG_dom"/>
</dbReference>
<accession>A0AAJ2NPW9</accession>
<comment type="similarity">
    <text evidence="3">In the N-terminal section; belongs to the LXG family.</text>
</comment>
<dbReference type="RefSeq" id="WP_323467142.1">
    <property type="nucleotide sequence ID" value="NZ_CP144224.1"/>
</dbReference>
<dbReference type="Proteomes" id="UP001285636">
    <property type="component" value="Unassembled WGS sequence"/>
</dbReference>
<comment type="caution">
    <text evidence="5">The sequence shown here is derived from an EMBL/GenBank/DDBJ whole genome shotgun (WGS) entry which is preliminary data.</text>
</comment>
<evidence type="ECO:0000256" key="1">
    <source>
        <dbReference type="ARBA" id="ARBA00004613"/>
    </source>
</evidence>
<evidence type="ECO:0000313" key="5">
    <source>
        <dbReference type="EMBL" id="MDV2886359.1"/>
    </source>
</evidence>
<feature type="domain" description="LXG" evidence="4">
    <location>
        <begin position="1"/>
        <end position="235"/>
    </location>
</feature>
<evidence type="ECO:0000313" key="6">
    <source>
        <dbReference type="Proteomes" id="UP001285636"/>
    </source>
</evidence>
<dbReference type="Pfam" id="PF04740">
    <property type="entry name" value="LXG"/>
    <property type="match status" value="1"/>
</dbReference>
<evidence type="ECO:0000256" key="3">
    <source>
        <dbReference type="ARBA" id="ARBA00034117"/>
    </source>
</evidence>
<dbReference type="GO" id="GO:0005576">
    <property type="term" value="C:extracellular region"/>
    <property type="evidence" value="ECO:0007669"/>
    <property type="project" value="UniProtKB-SubCell"/>
</dbReference>
<dbReference type="EMBL" id="JAWJAY010000003">
    <property type="protein sequence ID" value="MDV2886359.1"/>
    <property type="molecule type" value="Genomic_DNA"/>
</dbReference>
<sequence length="533" mass="58999">MKALDVTDLHNGIEEIQAKIEVHIEQLAQIEAGITAIVGLSDSLKGEGGTAIRRFYQEGHLPFLTFLKLSLTQYNKVLFQMKTSLHSLEPAANGRIQESFLEGDLEQGLRQVELVTANLTNETNAIMHKVSDLVALPPLRDDEVKYYVQKAKQEKDQTIEHLHQFDYEQAASLESMEADVTLMKRYVQELQLMFQGKGSHASTHLTNQLTYNPFFLMLNSKLAEKQTTQLFKQMYSPAYAIHTTMTQAVTFDKWTNPSCPRPAHILKAVTAEPERNFFQKAGDQIVSGAKTVGKAAKDHSREIGSTVLDFTPIAGNIKAGVEATRGVDPITKRELEDWEKYFAAAGILGGGFAKLGSKGVKGVKGVTGKGTEETIIPNGSNSISKYNDLYKYKYNSFDNPGPLANFRGQPNQNFYGGRYDVEVLSESKSFYRAGDSTNPLGQWFIETPPSSAAQVRINTAVKEQWLDKNGVLTGTSPLNTVYKIDIPAGTTIYKGPVGTQGDIYQGGLDINQIYIKEPWNIEGVQVKGSSRLK</sequence>
<protein>
    <submittedName>
        <fullName evidence="5">T7SS effector LXG polymorphic toxin</fullName>
    </submittedName>
</protein>
<reference evidence="5" key="1">
    <citation type="submission" date="2023-10" db="EMBL/GenBank/DDBJ databases">
        <title>Screening of Alkalihalophilus pseudofirmusBZ-TG-HK211 and Its Alleviation of Salt Stress on Rapeseed Growth.</title>
        <authorList>
            <person name="Zhao B."/>
            <person name="Guo T."/>
        </authorList>
    </citation>
    <scope>NUCLEOTIDE SEQUENCE</scope>
    <source>
        <strain evidence="5">BZ-TG-HK211</strain>
    </source>
</reference>
<name>A0AAJ2NPW9_ALKPS</name>
<dbReference type="AlphaFoldDB" id="A0AAJ2NPW9"/>
<comment type="subcellular location">
    <subcellularLocation>
        <location evidence="1">Secreted</location>
    </subcellularLocation>
</comment>
<proteinExistence type="inferred from homology"/>
<keyword evidence="2" id="KW-0964">Secreted</keyword>
<dbReference type="InterPro" id="IPR006829">
    <property type="entry name" value="LXG_dom"/>
</dbReference>
<organism evidence="5 6">
    <name type="scientific">Alkalihalophilus pseudofirmus</name>
    <name type="common">Bacillus pseudofirmus</name>
    <dbReference type="NCBI Taxonomy" id="79885"/>
    <lineage>
        <taxon>Bacteria</taxon>
        <taxon>Bacillati</taxon>
        <taxon>Bacillota</taxon>
        <taxon>Bacilli</taxon>
        <taxon>Bacillales</taxon>
        <taxon>Bacillaceae</taxon>
        <taxon>Alkalihalophilus</taxon>
    </lineage>
</organism>
<evidence type="ECO:0000256" key="2">
    <source>
        <dbReference type="ARBA" id="ARBA00022525"/>
    </source>
</evidence>
<dbReference type="PROSITE" id="PS51756">
    <property type="entry name" value="LXG"/>
    <property type="match status" value="1"/>
</dbReference>